<sequence length="65" mass="7011">MTASLRCVSRIGRLDKESMPKPKSSVHDGCAGGRSYYGERKWLRVGFSGMRVGGGQHGDLVAGEK</sequence>
<keyword evidence="2" id="KW-1185">Reference proteome</keyword>
<evidence type="ECO:0000313" key="1">
    <source>
        <dbReference type="EMBL" id="KAF2142109.1"/>
    </source>
</evidence>
<organism evidence="1 2">
    <name type="scientific">Aplosporella prunicola CBS 121167</name>
    <dbReference type="NCBI Taxonomy" id="1176127"/>
    <lineage>
        <taxon>Eukaryota</taxon>
        <taxon>Fungi</taxon>
        <taxon>Dikarya</taxon>
        <taxon>Ascomycota</taxon>
        <taxon>Pezizomycotina</taxon>
        <taxon>Dothideomycetes</taxon>
        <taxon>Dothideomycetes incertae sedis</taxon>
        <taxon>Botryosphaeriales</taxon>
        <taxon>Aplosporellaceae</taxon>
        <taxon>Aplosporella</taxon>
    </lineage>
</organism>
<dbReference type="RefSeq" id="XP_033397821.1">
    <property type="nucleotide sequence ID" value="XM_033540454.1"/>
</dbReference>
<reference evidence="1" key="1">
    <citation type="journal article" date="2020" name="Stud. Mycol.">
        <title>101 Dothideomycetes genomes: a test case for predicting lifestyles and emergence of pathogens.</title>
        <authorList>
            <person name="Haridas S."/>
            <person name="Albert R."/>
            <person name="Binder M."/>
            <person name="Bloem J."/>
            <person name="Labutti K."/>
            <person name="Salamov A."/>
            <person name="Andreopoulos B."/>
            <person name="Baker S."/>
            <person name="Barry K."/>
            <person name="Bills G."/>
            <person name="Bluhm B."/>
            <person name="Cannon C."/>
            <person name="Castanera R."/>
            <person name="Culley D."/>
            <person name="Daum C."/>
            <person name="Ezra D."/>
            <person name="Gonzalez J."/>
            <person name="Henrissat B."/>
            <person name="Kuo A."/>
            <person name="Liang C."/>
            <person name="Lipzen A."/>
            <person name="Lutzoni F."/>
            <person name="Magnuson J."/>
            <person name="Mondo S."/>
            <person name="Nolan M."/>
            <person name="Ohm R."/>
            <person name="Pangilinan J."/>
            <person name="Park H.-J."/>
            <person name="Ramirez L."/>
            <person name="Alfaro M."/>
            <person name="Sun H."/>
            <person name="Tritt A."/>
            <person name="Yoshinaga Y."/>
            <person name="Zwiers L.-H."/>
            <person name="Turgeon B."/>
            <person name="Goodwin S."/>
            <person name="Spatafora J."/>
            <person name="Crous P."/>
            <person name="Grigoriev I."/>
        </authorList>
    </citation>
    <scope>NUCLEOTIDE SEQUENCE</scope>
    <source>
        <strain evidence="1">CBS 121167</strain>
    </source>
</reference>
<gene>
    <name evidence="1" type="ORF">K452DRAFT_287318</name>
</gene>
<name>A0A6A6BD53_9PEZI</name>
<evidence type="ECO:0000313" key="2">
    <source>
        <dbReference type="Proteomes" id="UP000799438"/>
    </source>
</evidence>
<proteinExistence type="predicted"/>
<accession>A0A6A6BD53</accession>
<dbReference type="AlphaFoldDB" id="A0A6A6BD53"/>
<dbReference type="EMBL" id="ML995485">
    <property type="protein sequence ID" value="KAF2142109.1"/>
    <property type="molecule type" value="Genomic_DNA"/>
</dbReference>
<dbReference type="Proteomes" id="UP000799438">
    <property type="component" value="Unassembled WGS sequence"/>
</dbReference>
<protein>
    <submittedName>
        <fullName evidence="1">Uncharacterized protein</fullName>
    </submittedName>
</protein>
<dbReference type="GeneID" id="54297950"/>